<feature type="non-terminal residue" evidence="1">
    <location>
        <position position="55"/>
    </location>
</feature>
<accession>A0A4Y2T0D3</accession>
<sequence length="55" mass="6191">MSTWMGSGQTQYAGSRFPWRYNNGSLVVLATFPMTGRMSYGTEWCMSNVTISPVF</sequence>
<evidence type="ECO:0000313" key="2">
    <source>
        <dbReference type="Proteomes" id="UP000499080"/>
    </source>
</evidence>
<reference evidence="1 2" key="1">
    <citation type="journal article" date="2019" name="Sci. Rep.">
        <title>Orb-weaving spider Araneus ventricosus genome elucidates the spidroin gene catalogue.</title>
        <authorList>
            <person name="Kono N."/>
            <person name="Nakamura H."/>
            <person name="Ohtoshi R."/>
            <person name="Moran D.A.P."/>
            <person name="Shinohara A."/>
            <person name="Yoshida Y."/>
            <person name="Fujiwara M."/>
            <person name="Mori M."/>
            <person name="Tomita M."/>
            <person name="Arakawa K."/>
        </authorList>
    </citation>
    <scope>NUCLEOTIDE SEQUENCE [LARGE SCALE GENOMIC DNA]</scope>
</reference>
<gene>
    <name evidence="1" type="ORF">AVEN_201550_1</name>
</gene>
<name>A0A4Y2T0D3_ARAVE</name>
<protein>
    <submittedName>
        <fullName evidence="1">Uncharacterized protein</fullName>
    </submittedName>
</protein>
<organism evidence="1 2">
    <name type="scientific">Araneus ventricosus</name>
    <name type="common">Orbweaver spider</name>
    <name type="synonym">Epeira ventricosa</name>
    <dbReference type="NCBI Taxonomy" id="182803"/>
    <lineage>
        <taxon>Eukaryota</taxon>
        <taxon>Metazoa</taxon>
        <taxon>Ecdysozoa</taxon>
        <taxon>Arthropoda</taxon>
        <taxon>Chelicerata</taxon>
        <taxon>Arachnida</taxon>
        <taxon>Araneae</taxon>
        <taxon>Araneomorphae</taxon>
        <taxon>Entelegynae</taxon>
        <taxon>Araneoidea</taxon>
        <taxon>Araneidae</taxon>
        <taxon>Araneus</taxon>
    </lineage>
</organism>
<evidence type="ECO:0000313" key="1">
    <source>
        <dbReference type="EMBL" id="GBN92889.1"/>
    </source>
</evidence>
<comment type="caution">
    <text evidence="1">The sequence shown here is derived from an EMBL/GenBank/DDBJ whole genome shotgun (WGS) entry which is preliminary data.</text>
</comment>
<dbReference type="AlphaFoldDB" id="A0A4Y2T0D3"/>
<proteinExistence type="predicted"/>
<keyword evidence="2" id="KW-1185">Reference proteome</keyword>
<dbReference type="Proteomes" id="UP000499080">
    <property type="component" value="Unassembled WGS sequence"/>
</dbReference>
<dbReference type="EMBL" id="BGPR01024651">
    <property type="protein sequence ID" value="GBN92889.1"/>
    <property type="molecule type" value="Genomic_DNA"/>
</dbReference>